<evidence type="ECO:0000313" key="4">
    <source>
        <dbReference type="Proteomes" id="UP001273531"/>
    </source>
</evidence>
<evidence type="ECO:0000256" key="2">
    <source>
        <dbReference type="SAM" id="Phobius"/>
    </source>
</evidence>
<feature type="transmembrane region" description="Helical" evidence="2">
    <location>
        <begin position="41"/>
        <end position="61"/>
    </location>
</feature>
<protein>
    <submittedName>
        <fullName evidence="3">Uncharacterized protein</fullName>
    </submittedName>
</protein>
<keyword evidence="2" id="KW-0812">Transmembrane</keyword>
<feature type="region of interest" description="Disordered" evidence="1">
    <location>
        <begin position="123"/>
        <end position="148"/>
    </location>
</feature>
<name>A0ABU3Y9G7_9SPHN</name>
<dbReference type="EMBL" id="JAWJEJ010000001">
    <property type="protein sequence ID" value="MDV3458021.1"/>
    <property type="molecule type" value="Genomic_DNA"/>
</dbReference>
<dbReference type="RefSeq" id="WP_317227138.1">
    <property type="nucleotide sequence ID" value="NZ_JAWJEJ010000001.1"/>
</dbReference>
<keyword evidence="2" id="KW-0472">Membrane</keyword>
<comment type="caution">
    <text evidence="3">The sequence shown here is derived from an EMBL/GenBank/DDBJ whole genome shotgun (WGS) entry which is preliminary data.</text>
</comment>
<sequence>MIAGLLLLWVALFSAGDTPIGRVMRHWLVSKPAAALARIERGAVITWLILGTIGLACFLVMEEEGLRLFAMALPELAGWVVAFEITSLVDAIAMTLVVASTMRFGTVKAWLAARLPVRRSKRARRSRVARPERQASNDDEDRAAALAA</sequence>
<accession>A0ABU3Y9G7</accession>
<dbReference type="Proteomes" id="UP001273531">
    <property type="component" value="Unassembled WGS sequence"/>
</dbReference>
<keyword evidence="4" id="KW-1185">Reference proteome</keyword>
<organism evidence="3 4">
    <name type="scientific">Sphingomonas agrestis</name>
    <dbReference type="NCBI Taxonomy" id="3080540"/>
    <lineage>
        <taxon>Bacteria</taxon>
        <taxon>Pseudomonadati</taxon>
        <taxon>Pseudomonadota</taxon>
        <taxon>Alphaproteobacteria</taxon>
        <taxon>Sphingomonadales</taxon>
        <taxon>Sphingomonadaceae</taxon>
        <taxon>Sphingomonas</taxon>
    </lineage>
</organism>
<proteinExistence type="predicted"/>
<evidence type="ECO:0000256" key="1">
    <source>
        <dbReference type="SAM" id="MobiDB-lite"/>
    </source>
</evidence>
<gene>
    <name evidence="3" type="ORF">RZN05_13580</name>
</gene>
<evidence type="ECO:0000313" key="3">
    <source>
        <dbReference type="EMBL" id="MDV3458021.1"/>
    </source>
</evidence>
<reference evidence="3 4" key="1">
    <citation type="submission" date="2023-10" db="EMBL/GenBank/DDBJ databases">
        <title>Sphingomonas sp. HF-S4 16S ribosomal RNA gene Genome sequencing and assembly.</title>
        <authorList>
            <person name="Lee H."/>
        </authorList>
    </citation>
    <scope>NUCLEOTIDE SEQUENCE [LARGE SCALE GENOMIC DNA]</scope>
    <source>
        <strain evidence="3 4">HF-S4</strain>
    </source>
</reference>
<keyword evidence="2" id="KW-1133">Transmembrane helix</keyword>